<dbReference type="Proteomes" id="UP000290273">
    <property type="component" value="Unassembled WGS sequence"/>
</dbReference>
<sequence length="396" mass="44702">MSKELRELLNQLDQKNTAMGELLNKEGVTTEELKNISNEIDVLQAKIEAQKKKDNIDNSFNEPVGTPINNPIDNDSKATVTSAFINAMKSVGGYAKLTSEENELLNATKMTEGVPEDGGLTVPQDIRTKIKELRRSYPDALENYVHVEPVTTLSGSRVIEKESDYIPFDNVDEASDFPELESPTFEQIKYEVKKKGGILKFSRELLQDSAENITGYIKRWVGKKEKVTRNALILKTLDDVFGTSKISVKNLDDLKDIFNVELDPAFELTSIVIMNQDVFNYLDKMKDKNDKYILQADPSKSTQRLLFGKYPIIKVSNKTLKTVKNKAPIYCGDLKEAITIFDRESLTIEFNDKSDDTWKSDLTAMKVRERLDIKAIDKKAVVVGEVDLTVPVTKTE</sequence>
<proteinExistence type="predicted"/>
<reference evidence="4 5" key="1">
    <citation type="submission" date="2018-06" db="EMBL/GenBank/DDBJ databases">
        <title>Genome conservation of Clostridium tetani.</title>
        <authorList>
            <person name="Bruggemann H."/>
            <person name="Popoff M.R."/>
        </authorList>
    </citation>
    <scope>NUCLEOTIDE SEQUENCE [LARGE SCALE GENOMIC DNA]</scope>
    <source>
        <strain evidence="4 5">63.05</strain>
    </source>
</reference>
<dbReference type="RefSeq" id="WP_128993137.1">
    <property type="nucleotide sequence ID" value="NZ_QMAU01000027.1"/>
</dbReference>
<evidence type="ECO:0000256" key="1">
    <source>
        <dbReference type="ARBA" id="ARBA00004328"/>
    </source>
</evidence>
<dbReference type="EMBL" id="QMAU01000027">
    <property type="protein sequence ID" value="RXI56941.1"/>
    <property type="molecule type" value="Genomic_DNA"/>
</dbReference>
<keyword evidence="2" id="KW-0175">Coiled coil</keyword>
<organism evidence="4 5">
    <name type="scientific">Clostridium tetani</name>
    <dbReference type="NCBI Taxonomy" id="1513"/>
    <lineage>
        <taxon>Bacteria</taxon>
        <taxon>Bacillati</taxon>
        <taxon>Bacillota</taxon>
        <taxon>Clostridia</taxon>
        <taxon>Eubacteriales</taxon>
        <taxon>Clostridiaceae</taxon>
        <taxon>Clostridium</taxon>
    </lineage>
</organism>
<dbReference type="InterPro" id="IPR054612">
    <property type="entry name" value="Phage_capsid-like_C"/>
</dbReference>
<gene>
    <name evidence="4" type="ORF">DP131_06485</name>
</gene>
<protein>
    <submittedName>
        <fullName evidence="4">Phage major capsid protein</fullName>
    </submittedName>
</protein>
<feature type="coiled-coil region" evidence="2">
    <location>
        <begin position="5"/>
        <end position="53"/>
    </location>
</feature>
<dbReference type="Gene3D" id="3.30.2320.10">
    <property type="entry name" value="hypothetical protein PF0899 domain"/>
    <property type="match status" value="1"/>
</dbReference>
<comment type="subcellular location">
    <subcellularLocation>
        <location evidence="1">Virion</location>
    </subcellularLocation>
</comment>
<dbReference type="Gene3D" id="3.30.2400.10">
    <property type="entry name" value="Major capsid protein gp5"/>
    <property type="match status" value="1"/>
</dbReference>
<dbReference type="SUPFAM" id="SSF56563">
    <property type="entry name" value="Major capsid protein gp5"/>
    <property type="match status" value="1"/>
</dbReference>
<evidence type="ECO:0000256" key="2">
    <source>
        <dbReference type="SAM" id="Coils"/>
    </source>
</evidence>
<dbReference type="InterPro" id="IPR024455">
    <property type="entry name" value="Phage_capsid"/>
</dbReference>
<evidence type="ECO:0000313" key="5">
    <source>
        <dbReference type="Proteomes" id="UP000290273"/>
    </source>
</evidence>
<dbReference type="Pfam" id="PF05065">
    <property type="entry name" value="Phage_capsid"/>
    <property type="match status" value="1"/>
</dbReference>
<name>A0ABY0ESL4_CLOTA</name>
<evidence type="ECO:0000313" key="4">
    <source>
        <dbReference type="EMBL" id="RXI56941.1"/>
    </source>
</evidence>
<dbReference type="NCBIfam" id="TIGR01554">
    <property type="entry name" value="major_cap_HK97"/>
    <property type="match status" value="1"/>
</dbReference>
<comment type="caution">
    <text evidence="4">The sequence shown here is derived from an EMBL/GenBank/DDBJ whole genome shotgun (WGS) entry which is preliminary data.</text>
</comment>
<evidence type="ECO:0000259" key="3">
    <source>
        <dbReference type="Pfam" id="PF05065"/>
    </source>
</evidence>
<feature type="domain" description="Phage capsid-like C-terminal" evidence="3">
    <location>
        <begin position="118"/>
        <end position="385"/>
    </location>
</feature>
<accession>A0ABY0ESL4</accession>